<dbReference type="PROSITE" id="PS51318">
    <property type="entry name" value="TAT"/>
    <property type="match status" value="1"/>
</dbReference>
<comment type="caution">
    <text evidence="2">The sequence shown here is derived from an EMBL/GenBank/DDBJ whole genome shotgun (WGS) entry which is preliminary data.</text>
</comment>
<dbReference type="EMBL" id="VXRG01000103">
    <property type="protein sequence ID" value="MXY94229.1"/>
    <property type="molecule type" value="Genomic_DNA"/>
</dbReference>
<gene>
    <name evidence="2" type="ORF">F4Y42_12370</name>
</gene>
<dbReference type="InterPro" id="IPR006311">
    <property type="entry name" value="TAT_signal"/>
</dbReference>
<feature type="chain" id="PRO_5025674254" evidence="1">
    <location>
        <begin position="36"/>
        <end position="449"/>
    </location>
</feature>
<dbReference type="Pfam" id="PF13416">
    <property type="entry name" value="SBP_bac_8"/>
    <property type="match status" value="1"/>
</dbReference>
<dbReference type="SUPFAM" id="SSF53850">
    <property type="entry name" value="Periplasmic binding protein-like II"/>
    <property type="match status" value="1"/>
</dbReference>
<dbReference type="InterPro" id="IPR006059">
    <property type="entry name" value="SBP"/>
</dbReference>
<proteinExistence type="predicted"/>
<evidence type="ECO:0000313" key="2">
    <source>
        <dbReference type="EMBL" id="MXY94229.1"/>
    </source>
</evidence>
<name>A0A6B0YW59_9CHLR</name>
<keyword evidence="1" id="KW-0732">Signal</keyword>
<sequence>MNQNQMTRRQMLQLSAGVGTASLLAACVAAPAAPAADGGGEAAPDMAMTELSLWSMSYPPHDNAWNMLADQYNEANDERNVTVEPKTDPWTTYASGLSAGTAGDLLSIHGAAAASFMATNTLLPLTETLGGMGTIKDRFFSAVMDYYTYQGDVYGIPLHNNTPGIGFITNLDLWQEAGMEPPPTYTHWNDVWQDAKSLTQADDDGIINVAGLSMRNYHNIQYLCGAIYEQGGTYLDEETGEWSVNTPEGIRALTELFHDPIFTHEVDSPDLPAVFNGLAEGRMAMGGIWIDYIPFAATAFPEGNFGFTMRPGIDGADPVVVGEGGWGLNVNAASENPEDALDFIDYLNDDGVMIQWLQSQHSLPCVFSLLDHEWYSSDEAKFLQPALATVQDWVWIGPVGTKYAMDDVFWPGLEELSLGAISVEDLAARLDEDLTQRVQSFREDTGYEW</sequence>
<dbReference type="PANTHER" id="PTHR43649">
    <property type="entry name" value="ARABINOSE-BINDING PROTEIN-RELATED"/>
    <property type="match status" value="1"/>
</dbReference>
<dbReference type="AlphaFoldDB" id="A0A6B0YW59"/>
<protein>
    <submittedName>
        <fullName evidence="2">Extracellular solute-binding protein</fullName>
    </submittedName>
</protein>
<organism evidence="2">
    <name type="scientific">Caldilineaceae bacterium SB0664_bin_27</name>
    <dbReference type="NCBI Taxonomy" id="2605260"/>
    <lineage>
        <taxon>Bacteria</taxon>
        <taxon>Bacillati</taxon>
        <taxon>Chloroflexota</taxon>
        <taxon>Caldilineae</taxon>
        <taxon>Caldilineales</taxon>
        <taxon>Caldilineaceae</taxon>
    </lineage>
</organism>
<dbReference type="Gene3D" id="3.40.190.10">
    <property type="entry name" value="Periplasmic binding protein-like II"/>
    <property type="match status" value="1"/>
</dbReference>
<accession>A0A6B0YW59</accession>
<reference evidence="2" key="1">
    <citation type="submission" date="2019-09" db="EMBL/GenBank/DDBJ databases">
        <title>Characterisation of the sponge microbiome using genome-centric metagenomics.</title>
        <authorList>
            <person name="Engelberts J.P."/>
            <person name="Robbins S.J."/>
            <person name="De Goeij J.M."/>
            <person name="Aranda M."/>
            <person name="Bell S.C."/>
            <person name="Webster N.S."/>
        </authorList>
    </citation>
    <scope>NUCLEOTIDE SEQUENCE</scope>
    <source>
        <strain evidence="2">SB0664_bin_27</strain>
    </source>
</reference>
<evidence type="ECO:0000256" key="1">
    <source>
        <dbReference type="SAM" id="SignalP"/>
    </source>
</evidence>
<dbReference type="InterPro" id="IPR050490">
    <property type="entry name" value="Bact_solute-bd_prot1"/>
</dbReference>
<feature type="signal peptide" evidence="1">
    <location>
        <begin position="1"/>
        <end position="35"/>
    </location>
</feature>
<dbReference type="PANTHER" id="PTHR43649:SF12">
    <property type="entry name" value="DIACETYLCHITOBIOSE BINDING PROTEIN DASA"/>
    <property type="match status" value="1"/>
</dbReference>